<name>A0A0E0ALR2_9ORYZ</name>
<evidence type="ECO:0000256" key="2">
    <source>
        <dbReference type="SAM" id="Phobius"/>
    </source>
</evidence>
<feature type="region of interest" description="Disordered" evidence="1">
    <location>
        <begin position="1"/>
        <end position="23"/>
    </location>
</feature>
<dbReference type="Proteomes" id="UP000026961">
    <property type="component" value="Chromosome 7"/>
</dbReference>
<sequence>MRFLALGRGSSVGATPSSSPLSSVHSHRIWLSGWQLWANRGDHAGVPQEMATCCLVPLLAMAILALYWVWDSSVYD</sequence>
<dbReference type="AlphaFoldDB" id="A0A0E0ALR2"/>
<feature type="compositionally biased region" description="Low complexity" evidence="1">
    <location>
        <begin position="9"/>
        <end position="23"/>
    </location>
</feature>
<evidence type="ECO:0000313" key="4">
    <source>
        <dbReference type="Proteomes" id="UP000026961"/>
    </source>
</evidence>
<feature type="transmembrane region" description="Helical" evidence="2">
    <location>
        <begin position="50"/>
        <end position="70"/>
    </location>
</feature>
<keyword evidence="2" id="KW-1133">Transmembrane helix</keyword>
<reference evidence="3" key="1">
    <citation type="submission" date="2015-04" db="UniProtKB">
        <authorList>
            <consortium name="EnsemblPlants"/>
        </authorList>
    </citation>
    <scope>IDENTIFICATION</scope>
</reference>
<dbReference type="EnsemblPlants" id="OGLUM07G19360.1">
    <property type="protein sequence ID" value="OGLUM07G19360.1"/>
    <property type="gene ID" value="OGLUM07G19360"/>
</dbReference>
<keyword evidence="2" id="KW-0472">Membrane</keyword>
<dbReference type="Gramene" id="OGLUM07G19360.1">
    <property type="protein sequence ID" value="OGLUM07G19360.1"/>
    <property type="gene ID" value="OGLUM07G19360"/>
</dbReference>
<dbReference type="HOGENOM" id="CLU_2658562_0_0_1"/>
<proteinExistence type="predicted"/>
<protein>
    <submittedName>
        <fullName evidence="3">Uncharacterized protein</fullName>
    </submittedName>
</protein>
<accession>A0A0E0ALR2</accession>
<reference evidence="3" key="2">
    <citation type="submission" date="2018-05" db="EMBL/GenBank/DDBJ databases">
        <title>OgluRS3 (Oryza glumaepatula Reference Sequence Version 3).</title>
        <authorList>
            <person name="Zhang J."/>
            <person name="Kudrna D."/>
            <person name="Lee S."/>
            <person name="Talag J."/>
            <person name="Welchert J."/>
            <person name="Wing R.A."/>
        </authorList>
    </citation>
    <scope>NUCLEOTIDE SEQUENCE [LARGE SCALE GENOMIC DNA]</scope>
</reference>
<evidence type="ECO:0000256" key="1">
    <source>
        <dbReference type="SAM" id="MobiDB-lite"/>
    </source>
</evidence>
<keyword evidence="4" id="KW-1185">Reference proteome</keyword>
<keyword evidence="2" id="KW-0812">Transmembrane</keyword>
<evidence type="ECO:0000313" key="3">
    <source>
        <dbReference type="EnsemblPlants" id="OGLUM07G19360.1"/>
    </source>
</evidence>
<organism evidence="3">
    <name type="scientific">Oryza glumipatula</name>
    <dbReference type="NCBI Taxonomy" id="40148"/>
    <lineage>
        <taxon>Eukaryota</taxon>
        <taxon>Viridiplantae</taxon>
        <taxon>Streptophyta</taxon>
        <taxon>Embryophyta</taxon>
        <taxon>Tracheophyta</taxon>
        <taxon>Spermatophyta</taxon>
        <taxon>Magnoliopsida</taxon>
        <taxon>Liliopsida</taxon>
        <taxon>Poales</taxon>
        <taxon>Poaceae</taxon>
        <taxon>BOP clade</taxon>
        <taxon>Oryzoideae</taxon>
        <taxon>Oryzeae</taxon>
        <taxon>Oryzinae</taxon>
        <taxon>Oryza</taxon>
    </lineage>
</organism>